<dbReference type="Pfam" id="PF01256">
    <property type="entry name" value="Carb_kinase"/>
    <property type="match status" value="1"/>
</dbReference>
<keyword evidence="10 17" id="KW-0520">NAD</keyword>
<dbReference type="GO" id="GO:0110051">
    <property type="term" value="P:metabolite repair"/>
    <property type="evidence" value="ECO:0007669"/>
    <property type="project" value="TreeGrafter"/>
</dbReference>
<reference evidence="22" key="1">
    <citation type="submission" date="2016-04" db="EMBL/GenBank/DDBJ databases">
        <authorList>
            <person name="Evans L.H."/>
            <person name="Alamgir A."/>
            <person name="Owens N."/>
            <person name="Weber N.D."/>
            <person name="Virtaneva K."/>
            <person name="Barbian K."/>
            <person name="Babar A."/>
            <person name="Rosenke K."/>
        </authorList>
    </citation>
    <scope>NUCLEOTIDE SEQUENCE</scope>
    <source>
        <strain evidence="22">92-2</strain>
    </source>
</reference>
<dbReference type="PANTHER" id="PTHR12592">
    <property type="entry name" value="ATP-DEPENDENT (S)-NAD(P)H-HYDRATE DEHYDRATASE FAMILY MEMBER"/>
    <property type="match status" value="1"/>
</dbReference>
<dbReference type="GO" id="GO:0052855">
    <property type="term" value="F:ADP-dependent NAD(P)H-hydrate dehydratase activity"/>
    <property type="evidence" value="ECO:0007669"/>
    <property type="project" value="UniProtKB-UniRule"/>
</dbReference>
<feature type="binding site" evidence="18">
    <location>
        <position position="169"/>
    </location>
    <ligand>
        <name>(6S)-NADPHX</name>
        <dbReference type="ChEBI" id="CHEBI:64076"/>
    </ligand>
</feature>
<evidence type="ECO:0000259" key="20">
    <source>
        <dbReference type="PROSITE" id="PS51383"/>
    </source>
</evidence>
<comment type="similarity">
    <text evidence="18">Belongs to the NnrE/AIBP family.</text>
</comment>
<sequence length="555" mass="57714">MPTSFDDLFPPLPLPAEMRQWDAEAMALGLPEELLMENAARAAFDVLREYQPQLTGLRVWLLMGSGNNGGDAACLARHLLDAGAEPLVLHTRPLAACKGACGKHVRIARAAGVTFERWRPAVFQRAELPHILVDGLLGTGFSGQLRPDALELVRSVNSLQSRPFVLALDIPSGLDGRTGLPMPEAVRATATVSFAAAKPGLALPEARPWTGALHVRSIGIPLAARRKAPCSFYVADGHCLAPLAKIQPGGFKNSYGHVLVVGGAPGLGGAAHLAARAALRAGAGLVTAAAPGAGIADIKNGWPEIMTLPLGESERQWPARLPQNFVELAQRCAALVVGPGMGRGQDAAAFVEALLALGHRPPTVFDADALVLLAGRQGLLDRITADDILTPHPGEAATLLGCSAADVQADRQGALERLRNLCRGVIILKGAASLIGQADAPTLLCPYDVPQLAVGGSGDVLAGCAGGLLARLLPGMQTAKEQAQVHNNTANQTLTPSHMLAGQAAALHALAGKSIAEQWPLRGNTPSAVADALPQTLSACMAASESKDDILPWPR</sequence>
<dbReference type="RefSeq" id="WP_227117941.1">
    <property type="nucleotide sequence ID" value="NZ_LT598928.1"/>
</dbReference>
<feature type="binding site" evidence="18">
    <location>
        <begin position="67"/>
        <end position="71"/>
    </location>
    <ligand>
        <name>(6S)-NADPHX</name>
        <dbReference type="ChEBI" id="CHEBI:64076"/>
    </ligand>
</feature>
<dbReference type="HAMAP" id="MF_01965">
    <property type="entry name" value="NADHX_dehydratase"/>
    <property type="match status" value="1"/>
</dbReference>
<comment type="similarity">
    <text evidence="3 19">In the N-terminal section; belongs to the NnrE/AIBP family.</text>
</comment>
<evidence type="ECO:0000256" key="11">
    <source>
        <dbReference type="ARBA" id="ARBA00023235"/>
    </source>
</evidence>
<evidence type="ECO:0000256" key="13">
    <source>
        <dbReference type="ARBA" id="ARBA00023268"/>
    </source>
</evidence>
<feature type="binding site" evidence="18">
    <location>
        <begin position="138"/>
        <end position="144"/>
    </location>
    <ligand>
        <name>(6S)-NADPHX</name>
        <dbReference type="ChEBI" id="CHEBI:64076"/>
    </ligand>
</feature>
<keyword evidence="8 17" id="KW-0521">NADP</keyword>
<evidence type="ECO:0000256" key="5">
    <source>
        <dbReference type="ARBA" id="ARBA00022723"/>
    </source>
</evidence>
<dbReference type="InterPro" id="IPR036652">
    <property type="entry name" value="YjeF_N_dom_sf"/>
</dbReference>
<comment type="similarity">
    <text evidence="17">Belongs to the NnrD/CARKD family.</text>
</comment>
<dbReference type="AlphaFoldDB" id="A0A212KJN2"/>
<keyword evidence="5 18" id="KW-0479">Metal-binding</keyword>
<dbReference type="Gene3D" id="3.40.1190.20">
    <property type="match status" value="1"/>
</dbReference>
<evidence type="ECO:0000256" key="7">
    <source>
        <dbReference type="ARBA" id="ARBA00022840"/>
    </source>
</evidence>
<evidence type="ECO:0000256" key="10">
    <source>
        <dbReference type="ARBA" id="ARBA00023027"/>
    </source>
</evidence>
<evidence type="ECO:0000256" key="3">
    <source>
        <dbReference type="ARBA" id="ARBA00006001"/>
    </source>
</evidence>
<evidence type="ECO:0000256" key="8">
    <source>
        <dbReference type="ARBA" id="ARBA00022857"/>
    </source>
</evidence>
<feature type="binding site" evidence="18">
    <location>
        <position position="172"/>
    </location>
    <ligand>
        <name>K(+)</name>
        <dbReference type="ChEBI" id="CHEBI:29103"/>
    </ligand>
</feature>
<evidence type="ECO:0000256" key="14">
    <source>
        <dbReference type="ARBA" id="ARBA00025153"/>
    </source>
</evidence>
<dbReference type="PROSITE" id="PS51383">
    <property type="entry name" value="YJEF_C_3"/>
    <property type="match status" value="1"/>
</dbReference>
<evidence type="ECO:0000256" key="9">
    <source>
        <dbReference type="ARBA" id="ARBA00022958"/>
    </source>
</evidence>
<organism evidence="22">
    <name type="scientific">uncultured Desulfovibrio sp</name>
    <dbReference type="NCBI Taxonomy" id="167968"/>
    <lineage>
        <taxon>Bacteria</taxon>
        <taxon>Pseudomonadati</taxon>
        <taxon>Thermodesulfobacteriota</taxon>
        <taxon>Desulfovibrionia</taxon>
        <taxon>Desulfovibrionales</taxon>
        <taxon>Desulfovibrionaceae</taxon>
        <taxon>Desulfovibrio</taxon>
        <taxon>environmental samples</taxon>
    </lineage>
</organism>
<dbReference type="InterPro" id="IPR000631">
    <property type="entry name" value="CARKD"/>
</dbReference>
<feature type="binding site" evidence="17">
    <location>
        <position position="458"/>
    </location>
    <ligand>
        <name>AMP</name>
        <dbReference type="ChEBI" id="CHEBI:456215"/>
    </ligand>
</feature>
<dbReference type="NCBIfam" id="TIGR00196">
    <property type="entry name" value="yjeF_cterm"/>
    <property type="match status" value="1"/>
</dbReference>
<comment type="cofactor">
    <cofactor evidence="18 19">
        <name>K(+)</name>
        <dbReference type="ChEBI" id="CHEBI:29103"/>
    </cofactor>
    <text evidence="18 19">Binds 1 potassium ion per subunit.</text>
</comment>
<dbReference type="Pfam" id="PF03853">
    <property type="entry name" value="YjeF_N"/>
    <property type="match status" value="1"/>
</dbReference>
<comment type="cofactor">
    <cofactor evidence="17">
        <name>Mg(2+)</name>
        <dbReference type="ChEBI" id="CHEBI:18420"/>
    </cofactor>
</comment>
<evidence type="ECO:0000256" key="1">
    <source>
        <dbReference type="ARBA" id="ARBA00000013"/>
    </source>
</evidence>
<comment type="function">
    <text evidence="18">Catalyzes the epimerization of the S- and R-forms of NAD(P)HX, a damaged form of NAD(P)H that is a result of enzymatic or heat-dependent hydration. This is a prerequisite for the S-specific NAD(P)H-hydrate dehydratase to allow the repair of both epimers of NAD(P)HX.</text>
</comment>
<gene>
    <name evidence="17" type="primary">nnrD</name>
    <name evidence="18" type="synonym">nnrE</name>
    <name evidence="22" type="ORF">KM92DES2_20229</name>
</gene>
<evidence type="ECO:0000256" key="19">
    <source>
        <dbReference type="PIRNR" id="PIRNR017184"/>
    </source>
</evidence>
<dbReference type="InterPro" id="IPR030677">
    <property type="entry name" value="Nnr"/>
</dbReference>
<feature type="domain" description="YjeF C-terminal" evidence="20">
    <location>
        <begin position="235"/>
        <end position="540"/>
    </location>
</feature>
<dbReference type="PIRSF" id="PIRSF017184">
    <property type="entry name" value="Nnr"/>
    <property type="match status" value="1"/>
</dbReference>
<dbReference type="GO" id="GO:0046872">
    <property type="term" value="F:metal ion binding"/>
    <property type="evidence" value="ECO:0007669"/>
    <property type="project" value="UniProtKB-UniRule"/>
</dbReference>
<evidence type="ECO:0000256" key="12">
    <source>
        <dbReference type="ARBA" id="ARBA00023239"/>
    </source>
</evidence>
<comment type="function">
    <text evidence="14 19">Bifunctional enzyme that catalyzes the epimerization of the S- and R-forms of NAD(P)HX and the dehydration of the S-form of NAD(P)HX at the expense of ADP, which is converted to AMP. This allows the repair of both epimers of NAD(P)HX, a damaged form of NAD(P)H that is a result of enzymatic or heat-dependent hydration.</text>
</comment>
<dbReference type="GO" id="GO:0052856">
    <property type="term" value="F:NAD(P)HX epimerase activity"/>
    <property type="evidence" value="ECO:0007669"/>
    <property type="project" value="UniProtKB-UniRule"/>
</dbReference>
<dbReference type="SUPFAM" id="SSF53613">
    <property type="entry name" value="Ribokinase-like"/>
    <property type="match status" value="1"/>
</dbReference>
<feature type="binding site" evidence="18">
    <location>
        <position position="68"/>
    </location>
    <ligand>
        <name>K(+)</name>
        <dbReference type="ChEBI" id="CHEBI:29103"/>
    </ligand>
</feature>
<dbReference type="SUPFAM" id="SSF64153">
    <property type="entry name" value="YjeF N-terminal domain-like"/>
    <property type="match status" value="1"/>
</dbReference>
<protein>
    <recommendedName>
        <fullName evidence="19">Bifunctional NAD(P)H-hydrate repair enzyme</fullName>
    </recommendedName>
    <alternativeName>
        <fullName evidence="19">Nicotinamide nucleotide repair protein</fullName>
    </alternativeName>
    <domain>
        <recommendedName>
            <fullName evidence="19">ADP-dependent (S)-NAD(P)H-hydrate dehydratase</fullName>
            <ecNumber evidence="19">4.2.1.136</ecNumber>
        </recommendedName>
        <alternativeName>
            <fullName evidence="19">ADP-dependent NAD(P)HX dehydratase</fullName>
        </alternativeName>
    </domain>
    <domain>
        <recommendedName>
            <fullName evidence="19">NAD(P)H-hydrate epimerase</fullName>
            <ecNumber evidence="19">5.1.99.6</ecNumber>
        </recommendedName>
    </domain>
</protein>
<keyword evidence="6 17" id="KW-0547">Nucleotide-binding</keyword>
<dbReference type="EC" id="4.2.1.136" evidence="19"/>
<comment type="similarity">
    <text evidence="4 19">In the C-terminal section; belongs to the NnrD/CARKD family.</text>
</comment>
<comment type="caution">
    <text evidence="18">Lacks conserved residue(s) required for the propagation of feature annotation.</text>
</comment>
<feature type="binding site" evidence="17">
    <location>
        <position position="392"/>
    </location>
    <ligand>
        <name>(6S)-NADPHX</name>
        <dbReference type="ChEBI" id="CHEBI:64076"/>
    </ligand>
</feature>
<evidence type="ECO:0000256" key="16">
    <source>
        <dbReference type="ARBA" id="ARBA00049209"/>
    </source>
</evidence>
<feature type="binding site" evidence="17">
    <location>
        <begin position="429"/>
        <end position="433"/>
    </location>
    <ligand>
        <name>AMP</name>
        <dbReference type="ChEBI" id="CHEBI:456215"/>
    </ligand>
</feature>
<evidence type="ECO:0000259" key="21">
    <source>
        <dbReference type="PROSITE" id="PS51385"/>
    </source>
</evidence>
<evidence type="ECO:0000256" key="17">
    <source>
        <dbReference type="HAMAP-Rule" id="MF_01965"/>
    </source>
</evidence>
<comment type="function">
    <text evidence="17">Catalyzes the dehydration of the S-form of NAD(P)HX at the expense of ADP, which is converted to AMP. Together with NAD(P)HX epimerase, which catalyzes the epimerization of the S- and R-forms, the enzyme allows the repair of both epimers of NAD(P)HX, a damaged form of NAD(P)H that is a result of enzymatic or heat-dependent hydration.</text>
</comment>
<dbReference type="InterPro" id="IPR029056">
    <property type="entry name" value="Ribokinase-like"/>
</dbReference>
<evidence type="ECO:0000256" key="15">
    <source>
        <dbReference type="ARBA" id="ARBA00048238"/>
    </source>
</evidence>
<comment type="catalytic activity">
    <reaction evidence="2 18 19">
        <text>(6R)-NADPHX = (6S)-NADPHX</text>
        <dbReference type="Rhea" id="RHEA:32227"/>
        <dbReference type="ChEBI" id="CHEBI:64076"/>
        <dbReference type="ChEBI" id="CHEBI:64077"/>
        <dbReference type="EC" id="5.1.99.6"/>
    </reaction>
</comment>
<keyword evidence="11 18" id="KW-0413">Isomerase</keyword>
<feature type="domain" description="YjeF N-terminal" evidence="21">
    <location>
        <begin position="18"/>
        <end position="226"/>
    </location>
</feature>
<feature type="binding site" evidence="18">
    <location>
        <position position="134"/>
    </location>
    <ligand>
        <name>K(+)</name>
        <dbReference type="ChEBI" id="CHEBI:29103"/>
    </ligand>
</feature>
<comment type="subunit">
    <text evidence="17">Homotetramer.</text>
</comment>
<dbReference type="HAMAP" id="MF_01966">
    <property type="entry name" value="NADHX_epimerase"/>
    <property type="match status" value="1"/>
</dbReference>
<keyword evidence="12 17" id="KW-0456">Lyase</keyword>
<dbReference type="InterPro" id="IPR004443">
    <property type="entry name" value="YjeF_N_dom"/>
</dbReference>
<comment type="catalytic activity">
    <reaction evidence="16 17 19">
        <text>(6S)-NADPHX + ADP = AMP + phosphate + NADPH + H(+)</text>
        <dbReference type="Rhea" id="RHEA:32235"/>
        <dbReference type="ChEBI" id="CHEBI:15378"/>
        <dbReference type="ChEBI" id="CHEBI:43474"/>
        <dbReference type="ChEBI" id="CHEBI:57783"/>
        <dbReference type="ChEBI" id="CHEBI:64076"/>
        <dbReference type="ChEBI" id="CHEBI:456215"/>
        <dbReference type="ChEBI" id="CHEBI:456216"/>
        <dbReference type="EC" id="4.2.1.136"/>
    </reaction>
</comment>
<keyword evidence="7 17" id="KW-0067">ATP-binding</keyword>
<comment type="catalytic activity">
    <reaction evidence="15 17 19">
        <text>(6S)-NADHX + ADP = AMP + phosphate + NADH + H(+)</text>
        <dbReference type="Rhea" id="RHEA:32223"/>
        <dbReference type="ChEBI" id="CHEBI:15378"/>
        <dbReference type="ChEBI" id="CHEBI:43474"/>
        <dbReference type="ChEBI" id="CHEBI:57945"/>
        <dbReference type="ChEBI" id="CHEBI:64074"/>
        <dbReference type="ChEBI" id="CHEBI:456215"/>
        <dbReference type="ChEBI" id="CHEBI:456216"/>
        <dbReference type="EC" id="4.2.1.136"/>
    </reaction>
</comment>
<proteinExistence type="inferred from homology"/>
<dbReference type="EMBL" id="FLUP01000002">
    <property type="protein sequence ID" value="SBW11904.1"/>
    <property type="molecule type" value="Genomic_DNA"/>
</dbReference>
<evidence type="ECO:0000256" key="6">
    <source>
        <dbReference type="ARBA" id="ARBA00022741"/>
    </source>
</evidence>
<keyword evidence="9 18" id="KW-0630">Potassium</keyword>
<dbReference type="NCBIfam" id="TIGR00197">
    <property type="entry name" value="yjeF_nterm"/>
    <property type="match status" value="1"/>
</dbReference>
<evidence type="ECO:0000256" key="2">
    <source>
        <dbReference type="ARBA" id="ARBA00000909"/>
    </source>
</evidence>
<evidence type="ECO:0000313" key="22">
    <source>
        <dbReference type="EMBL" id="SBW11904.1"/>
    </source>
</evidence>
<feature type="binding site" evidence="17">
    <location>
        <position position="270"/>
    </location>
    <ligand>
        <name>(6S)-NADPHX</name>
        <dbReference type="ChEBI" id="CHEBI:64076"/>
    </ligand>
</feature>
<feature type="binding site" evidence="17">
    <location>
        <position position="459"/>
    </location>
    <ligand>
        <name>(6S)-NADPHX</name>
        <dbReference type="ChEBI" id="CHEBI:64076"/>
    </ligand>
</feature>
<evidence type="ECO:0000256" key="18">
    <source>
        <dbReference type="HAMAP-Rule" id="MF_01966"/>
    </source>
</evidence>
<dbReference type="PROSITE" id="PS51385">
    <property type="entry name" value="YJEF_N"/>
    <property type="match status" value="1"/>
</dbReference>
<evidence type="ECO:0000256" key="4">
    <source>
        <dbReference type="ARBA" id="ARBA00009524"/>
    </source>
</evidence>
<dbReference type="GO" id="GO:0046496">
    <property type="term" value="P:nicotinamide nucleotide metabolic process"/>
    <property type="evidence" value="ECO:0007669"/>
    <property type="project" value="UniProtKB-UniRule"/>
</dbReference>
<dbReference type="EC" id="5.1.99.6" evidence="19"/>
<dbReference type="PANTHER" id="PTHR12592:SF0">
    <property type="entry name" value="ATP-DEPENDENT (S)-NAD(P)H-HYDRATE DEHYDRATASE"/>
    <property type="match status" value="1"/>
</dbReference>
<dbReference type="Gene3D" id="3.40.50.10260">
    <property type="entry name" value="YjeF N-terminal domain"/>
    <property type="match status" value="1"/>
</dbReference>
<dbReference type="GO" id="GO:0005524">
    <property type="term" value="F:ATP binding"/>
    <property type="evidence" value="ECO:0007669"/>
    <property type="project" value="UniProtKB-UniRule"/>
</dbReference>
<accession>A0A212KJN2</accession>
<dbReference type="CDD" id="cd01171">
    <property type="entry name" value="YXKO-related"/>
    <property type="match status" value="1"/>
</dbReference>
<feature type="binding site" evidence="17">
    <location>
        <position position="340"/>
    </location>
    <ligand>
        <name>(6S)-NADPHX</name>
        <dbReference type="ChEBI" id="CHEBI:64076"/>
    </ligand>
</feature>
<keyword evidence="13" id="KW-0511">Multifunctional enzyme</keyword>
<comment type="catalytic activity">
    <reaction evidence="1 18 19">
        <text>(6R)-NADHX = (6S)-NADHX</text>
        <dbReference type="Rhea" id="RHEA:32215"/>
        <dbReference type="ChEBI" id="CHEBI:64074"/>
        <dbReference type="ChEBI" id="CHEBI:64075"/>
        <dbReference type="EC" id="5.1.99.6"/>
    </reaction>
</comment>
<name>A0A212KJN2_9BACT</name>